<dbReference type="InterPro" id="IPR002220">
    <property type="entry name" value="DapA-like"/>
</dbReference>
<organism evidence="3 4">
    <name type="scientific">Microbacterium ureisolvens</name>
    <dbReference type="NCBI Taxonomy" id="2781186"/>
    <lineage>
        <taxon>Bacteria</taxon>
        <taxon>Bacillati</taxon>
        <taxon>Actinomycetota</taxon>
        <taxon>Actinomycetes</taxon>
        <taxon>Micrococcales</taxon>
        <taxon>Microbacteriaceae</taxon>
        <taxon>Microbacterium</taxon>
    </lineage>
</organism>
<dbReference type="SUPFAM" id="SSF51569">
    <property type="entry name" value="Aldolase"/>
    <property type="match status" value="1"/>
</dbReference>
<proteinExistence type="inferred from homology"/>
<accession>A0ABS7HZG4</accession>
<dbReference type="EMBL" id="JAEUAX010000006">
    <property type="protein sequence ID" value="MBW9110678.1"/>
    <property type="molecule type" value="Genomic_DNA"/>
</dbReference>
<sequence>MARVWGMVATVFTPDGELIDHDSQGRLVKHLVAAGCTALGVFGPIAEAETLSRAERQAIIATVRRAAPSVPLVIAIPPTRLDAPAAPEFDTESLPPGSALLLPCARRSARELIADAERWRASWGLDIALEDRPGPDRQVLPVPELVAAVSNGRIIAVKEEAPVSVERVRALREETAAVVLAGNGGAAALDELLAGAQGLVAGISRPHEIVALAHAWEQGDVDRAALIHARIAALIAFESHSARSVGIRKETWARQGVIASATVRRPGADWIPHLEPHLEMHHRLGGTLPRSTR</sequence>
<dbReference type="RefSeq" id="WP_220339881.1">
    <property type="nucleotide sequence ID" value="NZ_JAEUAX010000006.1"/>
</dbReference>
<dbReference type="PANTHER" id="PTHR12128">
    <property type="entry name" value="DIHYDRODIPICOLINATE SYNTHASE"/>
    <property type="match status" value="1"/>
</dbReference>
<dbReference type="InterPro" id="IPR013785">
    <property type="entry name" value="Aldolase_TIM"/>
</dbReference>
<reference evidence="3 4" key="1">
    <citation type="journal article" date="2021" name="MBio">
        <title>Poor Competitiveness of Bradyrhizobium in Pigeon Pea Root Colonization in Indian Soils.</title>
        <authorList>
            <person name="Chalasani D."/>
            <person name="Basu A."/>
            <person name="Pullabhotla S.V.S.R.N."/>
            <person name="Jorrin B."/>
            <person name="Neal A.L."/>
            <person name="Poole P.S."/>
            <person name="Podile A.R."/>
            <person name="Tkacz A."/>
        </authorList>
    </citation>
    <scope>NUCLEOTIDE SEQUENCE [LARGE SCALE GENOMIC DNA]</scope>
    <source>
        <strain evidence="3 4">HU12</strain>
    </source>
</reference>
<dbReference type="Pfam" id="PF00701">
    <property type="entry name" value="DHDPS"/>
    <property type="match status" value="2"/>
</dbReference>
<comment type="similarity">
    <text evidence="1">Belongs to the DapA family.</text>
</comment>
<evidence type="ECO:0000313" key="3">
    <source>
        <dbReference type="EMBL" id="MBW9110678.1"/>
    </source>
</evidence>
<comment type="caution">
    <text evidence="3">The sequence shown here is derived from an EMBL/GenBank/DDBJ whole genome shotgun (WGS) entry which is preliminary data.</text>
</comment>
<evidence type="ECO:0000313" key="4">
    <source>
        <dbReference type="Proteomes" id="UP000777440"/>
    </source>
</evidence>
<name>A0ABS7HZG4_9MICO</name>
<dbReference type="SMART" id="SM01130">
    <property type="entry name" value="DHDPS"/>
    <property type="match status" value="1"/>
</dbReference>
<gene>
    <name evidence="3" type="ORF">JNB61_12925</name>
</gene>
<dbReference type="PANTHER" id="PTHR12128:SF66">
    <property type="entry name" value="4-HYDROXY-2-OXOGLUTARATE ALDOLASE, MITOCHONDRIAL"/>
    <property type="match status" value="1"/>
</dbReference>
<evidence type="ECO:0000256" key="2">
    <source>
        <dbReference type="ARBA" id="ARBA00023239"/>
    </source>
</evidence>
<evidence type="ECO:0000256" key="1">
    <source>
        <dbReference type="ARBA" id="ARBA00007592"/>
    </source>
</evidence>
<dbReference type="Proteomes" id="UP000777440">
    <property type="component" value="Unassembled WGS sequence"/>
</dbReference>
<keyword evidence="4" id="KW-1185">Reference proteome</keyword>
<protein>
    <submittedName>
        <fullName evidence="3">Dihydrodipicolinate synthase family protein</fullName>
    </submittedName>
</protein>
<dbReference type="CDD" id="cd00408">
    <property type="entry name" value="DHDPS-like"/>
    <property type="match status" value="1"/>
</dbReference>
<dbReference type="Gene3D" id="3.20.20.70">
    <property type="entry name" value="Aldolase class I"/>
    <property type="match status" value="1"/>
</dbReference>
<keyword evidence="2" id="KW-0456">Lyase</keyword>